<organism evidence="7 8">
    <name type="scientific">Maribacter dokdonensis</name>
    <dbReference type="NCBI Taxonomy" id="320912"/>
    <lineage>
        <taxon>Bacteria</taxon>
        <taxon>Pseudomonadati</taxon>
        <taxon>Bacteroidota</taxon>
        <taxon>Flavobacteriia</taxon>
        <taxon>Flavobacteriales</taxon>
        <taxon>Flavobacteriaceae</taxon>
        <taxon>Maribacter</taxon>
    </lineage>
</organism>
<dbReference type="NCBIfam" id="TIGR00573">
    <property type="entry name" value="dnaq"/>
    <property type="match status" value="1"/>
</dbReference>
<name>A0A1H4QIB7_9FLAO</name>
<dbReference type="RefSeq" id="WP_074673272.1">
    <property type="nucleotide sequence ID" value="NZ_FNTB01000001.1"/>
</dbReference>
<dbReference type="FunFam" id="3.30.420.10:FF:000045">
    <property type="entry name" value="3'-5' exonuclease DinG"/>
    <property type="match status" value="1"/>
</dbReference>
<dbReference type="PANTHER" id="PTHR30231">
    <property type="entry name" value="DNA POLYMERASE III SUBUNIT EPSILON"/>
    <property type="match status" value="1"/>
</dbReference>
<dbReference type="OrthoDB" id="9803913at2"/>
<feature type="domain" description="Exonuclease" evidence="6">
    <location>
        <begin position="34"/>
        <end position="207"/>
    </location>
</feature>
<dbReference type="AlphaFoldDB" id="A0A1H4QIB7"/>
<evidence type="ECO:0000256" key="2">
    <source>
        <dbReference type="ARBA" id="ARBA00022801"/>
    </source>
</evidence>
<evidence type="ECO:0000256" key="3">
    <source>
        <dbReference type="ARBA" id="ARBA00022839"/>
    </source>
</evidence>
<dbReference type="GO" id="GO:0006260">
    <property type="term" value="P:DNA replication"/>
    <property type="evidence" value="ECO:0007669"/>
    <property type="project" value="InterPro"/>
</dbReference>
<dbReference type="GO" id="GO:0008408">
    <property type="term" value="F:3'-5' exonuclease activity"/>
    <property type="evidence" value="ECO:0007669"/>
    <property type="project" value="TreeGrafter"/>
</dbReference>
<keyword evidence="1" id="KW-0540">Nuclease</keyword>
<dbReference type="InterPro" id="IPR013520">
    <property type="entry name" value="Ribonucl_H"/>
</dbReference>
<dbReference type="EMBL" id="FNTB01000001">
    <property type="protein sequence ID" value="SEC19363.1"/>
    <property type="molecule type" value="Genomic_DNA"/>
</dbReference>
<gene>
    <name evidence="7" type="ORF">SAMN05192540_2587</name>
</gene>
<comment type="subunit">
    <text evidence="5">DNA polymerase III contains a core (composed of alpha, epsilon and theta chains) that associates with a tau subunit. This core dimerizes to form the POLIII' complex. PolIII' associates with the gamma complex (composed of gamma, delta, delta', psi and chi chains) and with the beta chain to form the complete DNA polymerase III complex.</text>
</comment>
<dbReference type="Proteomes" id="UP000183038">
    <property type="component" value="Unassembled WGS sequence"/>
</dbReference>
<evidence type="ECO:0000256" key="5">
    <source>
        <dbReference type="ARBA" id="ARBA00026073"/>
    </source>
</evidence>
<dbReference type="SMART" id="SM00479">
    <property type="entry name" value="EXOIII"/>
    <property type="match status" value="1"/>
</dbReference>
<dbReference type="Pfam" id="PF00929">
    <property type="entry name" value="RNase_T"/>
    <property type="match status" value="1"/>
</dbReference>
<proteinExistence type="predicted"/>
<keyword evidence="3" id="KW-0269">Exonuclease</keyword>
<reference evidence="7 8" key="1">
    <citation type="submission" date="2016-10" db="EMBL/GenBank/DDBJ databases">
        <authorList>
            <person name="de Groot N.N."/>
        </authorList>
    </citation>
    <scope>NUCLEOTIDE SEQUENCE [LARGE SCALE GENOMIC DNA]</scope>
    <source>
        <strain evidence="7 8">MAR_2009_71</strain>
    </source>
</reference>
<evidence type="ECO:0000256" key="1">
    <source>
        <dbReference type="ARBA" id="ARBA00022722"/>
    </source>
</evidence>
<dbReference type="SUPFAM" id="SSF53098">
    <property type="entry name" value="Ribonuclease H-like"/>
    <property type="match status" value="1"/>
</dbReference>
<dbReference type="InterPro" id="IPR006054">
    <property type="entry name" value="DnaQ"/>
</dbReference>
<comment type="function">
    <text evidence="4">DNA polymerase III is a complex, multichain enzyme responsible for most of the replicative synthesis in bacteria. The epsilon subunit contain the editing function and is a proofreading 3'-5' exonuclease.</text>
</comment>
<sequence length="218" mass="24998">MRLFKKTPKHLPDFWLKYENLFKEPQSKNFNELVFVVLDTETTGFGFEEDRILSIGAVKVKGETISVQEVFDIYLEQEKFNKETVPVHGLLKNGQRECIQEILALEKFLAYVGNAIIVAHHAGFDMGMLNTALERHGLPKLKNKVLDTGVIYKKTLLKSYLVQPKAQYSLDELAEKFSISKKDRHTALGDAYITAVAFLKIISRLKEKKNFTFKSLIK</sequence>
<keyword evidence="2" id="KW-0378">Hydrolase</keyword>
<dbReference type="Gene3D" id="3.30.420.10">
    <property type="entry name" value="Ribonuclease H-like superfamily/Ribonuclease H"/>
    <property type="match status" value="1"/>
</dbReference>
<accession>A0A1H4QIB7</accession>
<dbReference type="InterPro" id="IPR036397">
    <property type="entry name" value="RNaseH_sf"/>
</dbReference>
<dbReference type="GO" id="GO:0003677">
    <property type="term" value="F:DNA binding"/>
    <property type="evidence" value="ECO:0007669"/>
    <property type="project" value="InterPro"/>
</dbReference>
<evidence type="ECO:0000313" key="8">
    <source>
        <dbReference type="Proteomes" id="UP000183038"/>
    </source>
</evidence>
<protein>
    <submittedName>
        <fullName evidence="7">DNA polymerase-3 subunit epsilon</fullName>
    </submittedName>
</protein>
<dbReference type="InterPro" id="IPR012337">
    <property type="entry name" value="RNaseH-like_sf"/>
</dbReference>
<dbReference type="GO" id="GO:0005829">
    <property type="term" value="C:cytosol"/>
    <property type="evidence" value="ECO:0007669"/>
    <property type="project" value="TreeGrafter"/>
</dbReference>
<evidence type="ECO:0000259" key="6">
    <source>
        <dbReference type="SMART" id="SM00479"/>
    </source>
</evidence>
<evidence type="ECO:0000256" key="4">
    <source>
        <dbReference type="ARBA" id="ARBA00025483"/>
    </source>
</evidence>
<dbReference type="PANTHER" id="PTHR30231:SF4">
    <property type="entry name" value="PROTEIN NEN2"/>
    <property type="match status" value="1"/>
</dbReference>
<evidence type="ECO:0000313" key="7">
    <source>
        <dbReference type="EMBL" id="SEC19363.1"/>
    </source>
</evidence>
<dbReference type="CDD" id="cd06127">
    <property type="entry name" value="DEDDh"/>
    <property type="match status" value="1"/>
</dbReference>
<dbReference type="GO" id="GO:0003887">
    <property type="term" value="F:DNA-directed DNA polymerase activity"/>
    <property type="evidence" value="ECO:0007669"/>
    <property type="project" value="InterPro"/>
</dbReference>